<organism evidence="2 3">
    <name type="scientific">SAR324 cluster bacterium</name>
    <dbReference type="NCBI Taxonomy" id="2024889"/>
    <lineage>
        <taxon>Bacteria</taxon>
        <taxon>Deltaproteobacteria</taxon>
        <taxon>SAR324 cluster</taxon>
    </lineage>
</organism>
<dbReference type="Gene3D" id="3.40.50.1110">
    <property type="entry name" value="SGNH hydrolase"/>
    <property type="match status" value="1"/>
</dbReference>
<protein>
    <submittedName>
        <fullName evidence="2">SGNH/GDSL hydrolase family protein</fullName>
    </submittedName>
</protein>
<reference evidence="2 3" key="1">
    <citation type="journal article" date="2020" name="Biotechnol. Biofuels">
        <title>New insights from the biogas microbiome by comprehensive genome-resolved metagenomics of nearly 1600 species originating from multiple anaerobic digesters.</title>
        <authorList>
            <person name="Campanaro S."/>
            <person name="Treu L."/>
            <person name="Rodriguez-R L.M."/>
            <person name="Kovalovszki A."/>
            <person name="Ziels R.M."/>
            <person name="Maus I."/>
            <person name="Zhu X."/>
            <person name="Kougias P.G."/>
            <person name="Basile A."/>
            <person name="Luo G."/>
            <person name="Schluter A."/>
            <person name="Konstantinidis K.T."/>
            <person name="Angelidaki I."/>
        </authorList>
    </citation>
    <scope>NUCLEOTIDE SEQUENCE [LARGE SCALE GENOMIC DNA]</scope>
    <source>
        <strain evidence="2">AS27yjCOA_65</strain>
    </source>
</reference>
<keyword evidence="2" id="KW-0378">Hydrolase</keyword>
<name>A0A7X9IMN6_9DELT</name>
<proteinExistence type="predicted"/>
<dbReference type="CDD" id="cd00229">
    <property type="entry name" value="SGNH_hydrolase"/>
    <property type="match status" value="1"/>
</dbReference>
<evidence type="ECO:0000313" key="3">
    <source>
        <dbReference type="Proteomes" id="UP000524246"/>
    </source>
</evidence>
<gene>
    <name evidence="2" type="ORF">GYA55_13865</name>
</gene>
<evidence type="ECO:0000313" key="2">
    <source>
        <dbReference type="EMBL" id="NMC64245.1"/>
    </source>
</evidence>
<dbReference type="AlphaFoldDB" id="A0A7X9IMN6"/>
<dbReference type="EMBL" id="JAAZON010000632">
    <property type="protein sequence ID" value="NMC64245.1"/>
    <property type="molecule type" value="Genomic_DNA"/>
</dbReference>
<dbReference type="GO" id="GO:0016787">
    <property type="term" value="F:hydrolase activity"/>
    <property type="evidence" value="ECO:0007669"/>
    <property type="project" value="UniProtKB-KW"/>
</dbReference>
<keyword evidence="1" id="KW-0812">Transmembrane</keyword>
<keyword evidence="1" id="KW-1133">Transmembrane helix</keyword>
<feature type="transmembrane region" description="Helical" evidence="1">
    <location>
        <begin position="6"/>
        <end position="27"/>
    </location>
</feature>
<evidence type="ECO:0000256" key="1">
    <source>
        <dbReference type="SAM" id="Phobius"/>
    </source>
</evidence>
<accession>A0A7X9IMN6</accession>
<dbReference type="Proteomes" id="UP000524246">
    <property type="component" value="Unassembled WGS sequence"/>
</dbReference>
<sequence length="345" mass="39829">MVRKHLTVIAVPLFGLLAGLLVVELGFRLIEGRLEKKVWSDRPTFYFAPEKSHTLQDYPYNAKKAPNTFRIAVIGDSFAFAPHMQFTDAFPKKIEQMLNLNDTSKRAEVINFGVSAASTAHEVPLVRQAIKEEADLIIMQITLNDPEIKHRMPVGVTDTSRFAPYEPQGAAAWVMRRLHIVKFIVKRIHNSQSRRDYIEYFKSLYENPKSWMSFKNAWRQISAEGRKSNTRIVAVIFPLFGLPFDEHYPLSAVHEKILKLLKALGIEALDISEIYERIPLEHLQVLPNIDRHPNEIAHRMAAERIYSWLVEIGALPSEFQIKKRFKQRTRIIFEEPCDPLKPDCS</sequence>
<dbReference type="InterPro" id="IPR036514">
    <property type="entry name" value="SGNH_hydro_sf"/>
</dbReference>
<dbReference type="SUPFAM" id="SSF52266">
    <property type="entry name" value="SGNH hydrolase"/>
    <property type="match status" value="1"/>
</dbReference>
<keyword evidence="1" id="KW-0472">Membrane</keyword>
<comment type="caution">
    <text evidence="2">The sequence shown here is derived from an EMBL/GenBank/DDBJ whole genome shotgun (WGS) entry which is preliminary data.</text>
</comment>